<evidence type="ECO:0000256" key="1">
    <source>
        <dbReference type="ARBA" id="ARBA00022741"/>
    </source>
</evidence>
<dbReference type="Gene3D" id="3.40.50.300">
    <property type="entry name" value="P-loop containing nucleotide triphosphate hydrolases"/>
    <property type="match status" value="1"/>
</dbReference>
<sequence length="673" mass="77309">MRNTMRKITIVTIKKIALDAYTQQIRGFFGEEASVLGYAMEDNPLVIQGDIVLTTSYFLLQSIKRKLVNTNAEILHMSGTFSKEQFNQISSIPSREKVLVVNSTKEIAHDCISQFKQNIKNDLNFVAYSEEEDKKILPGEYDYAITFIEGFQQRDAVKHVISLGIRKIHPYIFEHIIDLCYADDVGKFEKLEQYKKKMVPVNYSLIEFGNVASEWEEILNNIIFLTESGVIVLDDNDHIKGMNGYIADLFQVGKSQYYGRDIKELFDLKDLYDFVIRLGENKEADFYLKSIETRAIIKKRIVQFYGYKFFTVIFVDVDRGRKRLPEQKMKARFTFDDIRGKSPTITRVIEIARQISYSDNPVLLLGETGTGKELFANSIHNNSQRASKPFIAVNCAAFPENLLESELFGYEPGTFTGALKSGKKGIFELADGGTVFLDEIGDAPLSIQAKLLRVLQEKEIRKIGGEENIPIDVRIISATNKDLKKLISQETFRKDLYYRLNTFTVNIPPLRERIDDLEILIAFFLEEGHYGYKKVSSEVLAILRKCLWEGNLRELKNCVDYMAFMSGDLIEKDALPEEYFIIKPDITAEIEYAEGISHADQIIVSFLLETLYYRPMGRERILRTAAEKKIQLTEHHLKRILKIMSEKDYVTITKGRGGIKLTNKGIEMYEKKG</sequence>
<dbReference type="InterPro" id="IPR025662">
    <property type="entry name" value="Sigma_54_int_dom_ATP-bd_1"/>
</dbReference>
<dbReference type="Proteomes" id="UP000284841">
    <property type="component" value="Unassembled WGS sequence"/>
</dbReference>
<name>A0A415E366_9FIRM</name>
<dbReference type="Gene3D" id="1.10.8.60">
    <property type="match status" value="1"/>
</dbReference>
<dbReference type="GO" id="GO:0006355">
    <property type="term" value="P:regulation of DNA-templated transcription"/>
    <property type="evidence" value="ECO:0007669"/>
    <property type="project" value="InterPro"/>
</dbReference>
<dbReference type="OrthoDB" id="9803970at2"/>
<organism evidence="4 5">
    <name type="scientific">Emergencia timonensis</name>
    <dbReference type="NCBI Taxonomy" id="1776384"/>
    <lineage>
        <taxon>Bacteria</taxon>
        <taxon>Bacillati</taxon>
        <taxon>Bacillota</taxon>
        <taxon>Clostridia</taxon>
        <taxon>Peptostreptococcales</taxon>
        <taxon>Anaerovoracaceae</taxon>
        <taxon>Emergencia</taxon>
    </lineage>
</organism>
<dbReference type="SMART" id="SM00382">
    <property type="entry name" value="AAA"/>
    <property type="match status" value="1"/>
</dbReference>
<comment type="caution">
    <text evidence="4">The sequence shown here is derived from an EMBL/GenBank/DDBJ whole genome shotgun (WGS) entry which is preliminary data.</text>
</comment>
<keyword evidence="5" id="KW-1185">Reference proteome</keyword>
<evidence type="ECO:0000313" key="4">
    <source>
        <dbReference type="EMBL" id="RHJ88072.1"/>
    </source>
</evidence>
<evidence type="ECO:0000256" key="2">
    <source>
        <dbReference type="ARBA" id="ARBA00022840"/>
    </source>
</evidence>
<dbReference type="GO" id="GO:0005524">
    <property type="term" value="F:ATP binding"/>
    <property type="evidence" value="ECO:0007669"/>
    <property type="project" value="UniProtKB-KW"/>
</dbReference>
<dbReference type="Pfam" id="PF25601">
    <property type="entry name" value="AAA_lid_14"/>
    <property type="match status" value="1"/>
</dbReference>
<protein>
    <recommendedName>
        <fullName evidence="3">Sigma-54 factor interaction domain-containing protein</fullName>
    </recommendedName>
</protein>
<reference evidence="4 5" key="1">
    <citation type="submission" date="2018-08" db="EMBL/GenBank/DDBJ databases">
        <title>A genome reference for cultivated species of the human gut microbiota.</title>
        <authorList>
            <person name="Zou Y."/>
            <person name="Xue W."/>
            <person name="Luo G."/>
        </authorList>
    </citation>
    <scope>NUCLEOTIDE SEQUENCE [LARGE SCALE GENOMIC DNA]</scope>
    <source>
        <strain evidence="4 5">AM07-24</strain>
    </source>
</reference>
<dbReference type="InterPro" id="IPR002078">
    <property type="entry name" value="Sigma_54_int"/>
</dbReference>
<dbReference type="InterPro" id="IPR058031">
    <property type="entry name" value="AAA_lid_NorR"/>
</dbReference>
<dbReference type="InterPro" id="IPR027417">
    <property type="entry name" value="P-loop_NTPase"/>
</dbReference>
<dbReference type="InterPro" id="IPR036388">
    <property type="entry name" value="WH-like_DNA-bd_sf"/>
</dbReference>
<dbReference type="RefSeq" id="WP_118334583.1">
    <property type="nucleotide sequence ID" value="NZ_AP025568.1"/>
</dbReference>
<gene>
    <name evidence="4" type="ORF">DW099_06540</name>
</gene>
<evidence type="ECO:0000313" key="5">
    <source>
        <dbReference type="Proteomes" id="UP000284841"/>
    </source>
</evidence>
<accession>A0A415E366</accession>
<dbReference type="STRING" id="1776384.GCA_900086585_03635"/>
<dbReference type="PANTHER" id="PTHR32071:SF57">
    <property type="entry name" value="C4-DICARBOXYLATE TRANSPORT TRANSCRIPTIONAL REGULATORY PROTEIN DCTD"/>
    <property type="match status" value="1"/>
</dbReference>
<dbReference type="PROSITE" id="PS50045">
    <property type="entry name" value="SIGMA54_INTERACT_4"/>
    <property type="match status" value="1"/>
</dbReference>
<dbReference type="PROSITE" id="PS00676">
    <property type="entry name" value="SIGMA54_INTERACT_2"/>
    <property type="match status" value="1"/>
</dbReference>
<keyword evidence="2" id="KW-0067">ATP-binding</keyword>
<dbReference type="PROSITE" id="PS00675">
    <property type="entry name" value="SIGMA54_INTERACT_1"/>
    <property type="match status" value="1"/>
</dbReference>
<dbReference type="FunFam" id="3.40.50.300:FF:000006">
    <property type="entry name" value="DNA-binding transcriptional regulator NtrC"/>
    <property type="match status" value="1"/>
</dbReference>
<keyword evidence="1" id="KW-0547">Nucleotide-binding</keyword>
<dbReference type="InterPro" id="IPR025943">
    <property type="entry name" value="Sigma_54_int_dom_ATP-bd_2"/>
</dbReference>
<dbReference type="EMBL" id="QRMS01000002">
    <property type="protein sequence ID" value="RHJ88072.1"/>
    <property type="molecule type" value="Genomic_DNA"/>
</dbReference>
<dbReference type="InterPro" id="IPR003593">
    <property type="entry name" value="AAA+_ATPase"/>
</dbReference>
<dbReference type="Pfam" id="PF00158">
    <property type="entry name" value="Sigma54_activat"/>
    <property type="match status" value="1"/>
</dbReference>
<dbReference type="PANTHER" id="PTHR32071">
    <property type="entry name" value="TRANSCRIPTIONAL REGULATORY PROTEIN"/>
    <property type="match status" value="1"/>
</dbReference>
<dbReference type="CDD" id="cd00009">
    <property type="entry name" value="AAA"/>
    <property type="match status" value="1"/>
</dbReference>
<dbReference type="AlphaFoldDB" id="A0A415E366"/>
<proteinExistence type="predicted"/>
<dbReference type="SUPFAM" id="SSF52540">
    <property type="entry name" value="P-loop containing nucleoside triphosphate hydrolases"/>
    <property type="match status" value="1"/>
</dbReference>
<feature type="domain" description="Sigma-54 factor interaction" evidence="3">
    <location>
        <begin position="338"/>
        <end position="564"/>
    </location>
</feature>
<dbReference type="Gene3D" id="1.10.10.10">
    <property type="entry name" value="Winged helix-like DNA-binding domain superfamily/Winged helix DNA-binding domain"/>
    <property type="match status" value="1"/>
</dbReference>
<evidence type="ECO:0000259" key="3">
    <source>
        <dbReference type="PROSITE" id="PS50045"/>
    </source>
</evidence>